<keyword evidence="3" id="KW-1185">Reference proteome</keyword>
<organism evidence="2 3">
    <name type="scientific">Halalkalicoccus tibetensis</name>
    <dbReference type="NCBI Taxonomy" id="175632"/>
    <lineage>
        <taxon>Archaea</taxon>
        <taxon>Methanobacteriati</taxon>
        <taxon>Methanobacteriota</taxon>
        <taxon>Stenosarchaea group</taxon>
        <taxon>Halobacteria</taxon>
        <taxon>Halobacteriales</taxon>
        <taxon>Halococcaceae</taxon>
        <taxon>Halalkalicoccus</taxon>
    </lineage>
</organism>
<reference evidence="2 3" key="1">
    <citation type="journal article" date="2019" name="Int. J. Syst. Evol. Microbiol.">
        <title>The Global Catalogue of Microorganisms (GCM) 10K type strain sequencing project: providing services to taxonomists for standard genome sequencing and annotation.</title>
        <authorList>
            <consortium name="The Broad Institute Genomics Platform"/>
            <consortium name="The Broad Institute Genome Sequencing Center for Infectious Disease"/>
            <person name="Wu L."/>
            <person name="Ma J."/>
        </authorList>
    </citation>
    <scope>NUCLEOTIDE SEQUENCE [LARGE SCALE GENOMIC DNA]</scope>
    <source>
        <strain evidence="2 3">CGMCC 1.3240</strain>
    </source>
</reference>
<feature type="region of interest" description="Disordered" evidence="1">
    <location>
        <begin position="1"/>
        <end position="79"/>
    </location>
</feature>
<name>A0ABD5V8Y0_9EURY</name>
<sequence>MFVTEEPEDDRSSLQSWYGDPQYDEGDTNGWESEYYGAASGESPEDPVEFVPEVEHPGVFREDDRVPERRSARPLSASD</sequence>
<dbReference type="AlphaFoldDB" id="A0ABD5V8Y0"/>
<evidence type="ECO:0000313" key="2">
    <source>
        <dbReference type="EMBL" id="MFC6905354.1"/>
    </source>
</evidence>
<feature type="compositionally biased region" description="Basic and acidic residues" evidence="1">
    <location>
        <begin position="53"/>
        <end position="71"/>
    </location>
</feature>
<gene>
    <name evidence="2" type="ORF">ACFQGH_09125</name>
</gene>
<proteinExistence type="predicted"/>
<evidence type="ECO:0000256" key="1">
    <source>
        <dbReference type="SAM" id="MobiDB-lite"/>
    </source>
</evidence>
<protein>
    <submittedName>
        <fullName evidence="2">Uncharacterized protein</fullName>
    </submittedName>
</protein>
<comment type="caution">
    <text evidence="2">The sequence shown here is derived from an EMBL/GenBank/DDBJ whole genome shotgun (WGS) entry which is preliminary data.</text>
</comment>
<dbReference type="EMBL" id="JBHSXQ010000003">
    <property type="protein sequence ID" value="MFC6905354.1"/>
    <property type="molecule type" value="Genomic_DNA"/>
</dbReference>
<evidence type="ECO:0000313" key="3">
    <source>
        <dbReference type="Proteomes" id="UP001596312"/>
    </source>
</evidence>
<accession>A0ABD5V8Y0</accession>
<dbReference type="Proteomes" id="UP001596312">
    <property type="component" value="Unassembled WGS sequence"/>
</dbReference>